<dbReference type="Gene3D" id="3.90.79.10">
    <property type="entry name" value="Nucleoside Triphosphate Pyrophosphohydrolase"/>
    <property type="match status" value="1"/>
</dbReference>
<accession>A0A7W1WPR9</accession>
<dbReference type="SUPFAM" id="SSF55811">
    <property type="entry name" value="Nudix"/>
    <property type="match status" value="1"/>
</dbReference>
<dbReference type="InterPro" id="IPR000086">
    <property type="entry name" value="NUDIX_hydrolase_dom"/>
</dbReference>
<evidence type="ECO:0000313" key="3">
    <source>
        <dbReference type="Proteomes" id="UP000535491"/>
    </source>
</evidence>
<dbReference type="Proteomes" id="UP000535491">
    <property type="component" value="Unassembled WGS sequence"/>
</dbReference>
<dbReference type="InterPro" id="IPR015797">
    <property type="entry name" value="NUDIX_hydrolase-like_dom_sf"/>
</dbReference>
<proteinExistence type="predicted"/>
<sequence>MPGYYELPGGQVNFGEDPNDALRRDFYEEVNLKITVPPEMVNR</sequence>
<evidence type="ECO:0000259" key="1">
    <source>
        <dbReference type="Pfam" id="PF00293"/>
    </source>
</evidence>
<keyword evidence="3" id="KW-1185">Reference proteome</keyword>
<name>A0A7W1WPR9_9BACL</name>
<dbReference type="EMBL" id="JACEIQ010000004">
    <property type="protein sequence ID" value="MBA4493810.1"/>
    <property type="molecule type" value="Genomic_DNA"/>
</dbReference>
<dbReference type="Pfam" id="PF00293">
    <property type="entry name" value="NUDIX"/>
    <property type="match status" value="1"/>
</dbReference>
<reference evidence="2 3" key="1">
    <citation type="submission" date="2020-07" db="EMBL/GenBank/DDBJ databases">
        <authorList>
            <person name="Feng H."/>
        </authorList>
    </citation>
    <scope>NUCLEOTIDE SEQUENCE [LARGE SCALE GENOMIC DNA]</scope>
    <source>
        <strain evidence="3">s-10</strain>
    </source>
</reference>
<protein>
    <submittedName>
        <fullName evidence="2">NUDIX domain-containing protein</fullName>
    </submittedName>
</protein>
<gene>
    <name evidence="2" type="ORF">H1191_05765</name>
</gene>
<dbReference type="AlphaFoldDB" id="A0A7W1WPR9"/>
<dbReference type="RefSeq" id="WP_181751059.1">
    <property type="nucleotide sequence ID" value="NZ_JACEIQ010000004.1"/>
</dbReference>
<organism evidence="2 3">
    <name type="scientific">Paenactinomyces guangxiensis</name>
    <dbReference type="NCBI Taxonomy" id="1490290"/>
    <lineage>
        <taxon>Bacteria</taxon>
        <taxon>Bacillati</taxon>
        <taxon>Bacillota</taxon>
        <taxon>Bacilli</taxon>
        <taxon>Bacillales</taxon>
        <taxon>Thermoactinomycetaceae</taxon>
        <taxon>Paenactinomyces</taxon>
    </lineage>
</organism>
<evidence type="ECO:0000313" key="2">
    <source>
        <dbReference type="EMBL" id="MBA4493810.1"/>
    </source>
</evidence>
<feature type="domain" description="Nudix hydrolase" evidence="1">
    <location>
        <begin position="2"/>
        <end position="34"/>
    </location>
</feature>
<comment type="caution">
    <text evidence="2">The sequence shown here is derived from an EMBL/GenBank/DDBJ whole genome shotgun (WGS) entry which is preliminary data.</text>
</comment>